<reference evidence="1 2" key="1">
    <citation type="submission" date="2015-02" db="EMBL/GenBank/DDBJ databases">
        <title>Genome Sequencing of Rickettsiales.</title>
        <authorList>
            <person name="Daugherty S.C."/>
            <person name="Su Q."/>
            <person name="Abolude K."/>
            <person name="Beier-Sexton M."/>
            <person name="Carlyon J.A."/>
            <person name="Carter R."/>
            <person name="Day N.P."/>
            <person name="Dumler S.J."/>
            <person name="Dyachenko V."/>
            <person name="Godinez A."/>
            <person name="Kurtti T.J."/>
            <person name="Lichay M."/>
            <person name="Mullins K.E."/>
            <person name="Ott S."/>
            <person name="Pappas-Brown V."/>
            <person name="Paris D.H."/>
            <person name="Patel P."/>
            <person name="Richards A.L."/>
            <person name="Sadzewicz L."/>
            <person name="Sears K."/>
            <person name="Seidman D."/>
            <person name="Sengamalay N."/>
            <person name="Stenos J."/>
            <person name="Tallon L.J."/>
            <person name="Vincent G."/>
            <person name="Fraser C.M."/>
            <person name="Munderloh U."/>
            <person name="Dunning-Hotopp J.C."/>
        </authorList>
    </citation>
    <scope>NUCLEOTIDE SEQUENCE [LARGE SCALE GENOMIC DNA]</scope>
    <source>
        <strain evidence="1 2">ApMUC09</strain>
    </source>
</reference>
<gene>
    <name evidence="1" type="ORF">APHMUC_0966</name>
</gene>
<evidence type="ECO:0000313" key="2">
    <source>
        <dbReference type="Proteomes" id="UP000033441"/>
    </source>
</evidence>
<proteinExistence type="predicted"/>
<accession>A0A0F3NAN4</accession>
<name>A0A0F3NAN4_ANAPH</name>
<sequence>MDNFPEKYPLDQFAIYGKLDDFSIKIQEMLSFISIQR</sequence>
<comment type="caution">
    <text evidence="1">The sequence shown here is derived from an EMBL/GenBank/DDBJ whole genome shotgun (WGS) entry which is preliminary data.</text>
</comment>
<dbReference type="EMBL" id="LANV01000001">
    <property type="protein sequence ID" value="KJV63989.1"/>
    <property type="molecule type" value="Genomic_DNA"/>
</dbReference>
<dbReference type="PATRIC" id="fig|1359152.3.peg.1014"/>
<protein>
    <submittedName>
        <fullName evidence="1">Uncharacterized protein</fullName>
    </submittedName>
</protein>
<dbReference type="AlphaFoldDB" id="A0A0F3NAN4"/>
<organism evidence="1 2">
    <name type="scientific">Anaplasma phagocytophilum str. ApMUC09</name>
    <dbReference type="NCBI Taxonomy" id="1359152"/>
    <lineage>
        <taxon>Bacteria</taxon>
        <taxon>Pseudomonadati</taxon>
        <taxon>Pseudomonadota</taxon>
        <taxon>Alphaproteobacteria</taxon>
        <taxon>Rickettsiales</taxon>
        <taxon>Anaplasmataceae</taxon>
        <taxon>Anaplasma</taxon>
        <taxon>phagocytophilum group</taxon>
    </lineage>
</organism>
<evidence type="ECO:0000313" key="1">
    <source>
        <dbReference type="EMBL" id="KJV63989.1"/>
    </source>
</evidence>
<dbReference type="Proteomes" id="UP000033441">
    <property type="component" value="Unassembled WGS sequence"/>
</dbReference>